<dbReference type="PROSITE" id="PS51504">
    <property type="entry name" value="H15"/>
    <property type="match status" value="1"/>
</dbReference>
<evidence type="ECO:0000256" key="1">
    <source>
        <dbReference type="ARBA" id="ARBA00002809"/>
    </source>
</evidence>
<dbReference type="GO" id="GO:0000786">
    <property type="term" value="C:nucleosome"/>
    <property type="evidence" value="ECO:0007669"/>
    <property type="project" value="InterPro"/>
</dbReference>
<dbReference type="SUPFAM" id="SSF46785">
    <property type="entry name" value="Winged helix' DNA-binding domain"/>
    <property type="match status" value="1"/>
</dbReference>
<evidence type="ECO:0000256" key="4">
    <source>
        <dbReference type="ARBA" id="ARBA00023242"/>
    </source>
</evidence>
<keyword evidence="4 5" id="KW-0539">Nucleus</keyword>
<dbReference type="GO" id="GO:0005634">
    <property type="term" value="C:nucleus"/>
    <property type="evidence" value="ECO:0007669"/>
    <property type="project" value="UniProtKB-SubCell"/>
</dbReference>
<comment type="function">
    <text evidence="1">Histones H1 are necessary for the condensation of nucleosome chains into higher-order structures.</text>
</comment>
<evidence type="ECO:0000256" key="5">
    <source>
        <dbReference type="RuleBase" id="RU003894"/>
    </source>
</evidence>
<dbReference type="Pfam" id="PF00538">
    <property type="entry name" value="Linker_histone"/>
    <property type="match status" value="1"/>
</dbReference>
<feature type="domain" description="H15" evidence="7">
    <location>
        <begin position="245"/>
        <end position="317"/>
    </location>
</feature>
<dbReference type="InterPro" id="IPR005819">
    <property type="entry name" value="H1/H5"/>
</dbReference>
<evidence type="ECO:0000256" key="6">
    <source>
        <dbReference type="SAM" id="MobiDB-lite"/>
    </source>
</evidence>
<dbReference type="InterPro" id="IPR036390">
    <property type="entry name" value="WH_DNA-bd_sf"/>
</dbReference>
<dbReference type="EMBL" id="UFQT01000344">
    <property type="protein sequence ID" value="SSX23413.1"/>
    <property type="molecule type" value="Genomic_DNA"/>
</dbReference>
<accession>A0A336M3A9</accession>
<sequence>MMKHIITINITKSQSSELNSTVDSSMEGDDHVEEIQVGVQPPTVDRGKFSFVEKIDLSQAYNQLSHFDNIDSENQSPNIGLVAKPSKEKGAKRIATNQDLEEPAAQAKGRGRKKQKSPEKQQTDFEPVLVKNPKQSRKAYARPKPMVNVPSFDYVDESSSPIIRAIIRNKNGMQEAKPYTKPLGKAKVVPKKASAKMDSASNDQEARALRIRAINDAATAMPSTSSAPSAAPIKIKIPVQPKSSQHPRLRDMLSVTMKFFKPEEKGVSIKRVIHHLAHEYEYRNEMAIKKAVKRRIASGEYIQTTGVGLNGKFKLPPISKRAKKTDDSVTSQSNAAEPRKQS</sequence>
<dbReference type="AlphaFoldDB" id="A0A336M3A9"/>
<gene>
    <name evidence="8" type="primary">CSON008947</name>
</gene>
<keyword evidence="3 5" id="KW-0238">DNA-binding</keyword>
<dbReference type="GO" id="GO:0003677">
    <property type="term" value="F:DNA binding"/>
    <property type="evidence" value="ECO:0007669"/>
    <property type="project" value="UniProtKB-KW"/>
</dbReference>
<evidence type="ECO:0000313" key="8">
    <source>
        <dbReference type="EMBL" id="SSX23413.1"/>
    </source>
</evidence>
<dbReference type="GO" id="GO:0030527">
    <property type="term" value="F:structural constituent of chromatin"/>
    <property type="evidence" value="ECO:0007669"/>
    <property type="project" value="InterPro"/>
</dbReference>
<evidence type="ECO:0000259" key="7">
    <source>
        <dbReference type="PROSITE" id="PS51504"/>
    </source>
</evidence>
<dbReference type="InterPro" id="IPR005818">
    <property type="entry name" value="Histone_H1/H5_H15"/>
</dbReference>
<feature type="region of interest" description="Disordered" evidence="6">
    <location>
        <begin position="69"/>
        <end position="128"/>
    </location>
</feature>
<evidence type="ECO:0000256" key="2">
    <source>
        <dbReference type="ARBA" id="ARBA00004123"/>
    </source>
</evidence>
<feature type="region of interest" description="Disordered" evidence="6">
    <location>
        <begin position="313"/>
        <end position="342"/>
    </location>
</feature>
<protein>
    <submittedName>
        <fullName evidence="8">CSON008947 protein</fullName>
    </submittedName>
</protein>
<dbReference type="InterPro" id="IPR036388">
    <property type="entry name" value="WH-like_DNA-bd_sf"/>
</dbReference>
<dbReference type="PRINTS" id="PR00624">
    <property type="entry name" value="HISTONEH5"/>
</dbReference>
<reference evidence="8" key="1">
    <citation type="submission" date="2018-07" db="EMBL/GenBank/DDBJ databases">
        <authorList>
            <person name="Quirk P.G."/>
            <person name="Krulwich T.A."/>
        </authorList>
    </citation>
    <scope>NUCLEOTIDE SEQUENCE</scope>
</reference>
<comment type="subcellular location">
    <subcellularLocation>
        <location evidence="2 5">Nucleus</location>
    </subcellularLocation>
</comment>
<keyword evidence="5" id="KW-0158">Chromosome</keyword>
<feature type="compositionally biased region" description="Polar residues" evidence="6">
    <location>
        <begin position="69"/>
        <end position="78"/>
    </location>
</feature>
<evidence type="ECO:0000256" key="3">
    <source>
        <dbReference type="ARBA" id="ARBA00023125"/>
    </source>
</evidence>
<name>A0A336M3A9_CULSO</name>
<comment type="similarity">
    <text evidence="5">Belongs to the histone H1/H5 family.</text>
</comment>
<dbReference type="VEuPathDB" id="VectorBase:CSON008947"/>
<dbReference type="Gene3D" id="1.10.10.10">
    <property type="entry name" value="Winged helix-like DNA-binding domain superfamily/Winged helix DNA-binding domain"/>
    <property type="match status" value="1"/>
</dbReference>
<proteinExistence type="inferred from homology"/>
<organism evidence="8">
    <name type="scientific">Culicoides sonorensis</name>
    <name type="common">Biting midge</name>
    <dbReference type="NCBI Taxonomy" id="179676"/>
    <lineage>
        <taxon>Eukaryota</taxon>
        <taxon>Metazoa</taxon>
        <taxon>Ecdysozoa</taxon>
        <taxon>Arthropoda</taxon>
        <taxon>Hexapoda</taxon>
        <taxon>Insecta</taxon>
        <taxon>Pterygota</taxon>
        <taxon>Neoptera</taxon>
        <taxon>Endopterygota</taxon>
        <taxon>Diptera</taxon>
        <taxon>Nematocera</taxon>
        <taxon>Chironomoidea</taxon>
        <taxon>Ceratopogonidae</taxon>
        <taxon>Ceratopogoninae</taxon>
        <taxon>Culicoides</taxon>
        <taxon>Monoculicoides</taxon>
    </lineage>
</organism>
<dbReference type="GO" id="GO:0006334">
    <property type="term" value="P:nucleosome assembly"/>
    <property type="evidence" value="ECO:0007669"/>
    <property type="project" value="InterPro"/>
</dbReference>